<keyword evidence="1" id="KW-1133">Transmembrane helix</keyword>
<comment type="caution">
    <text evidence="2">The sequence shown here is derived from an EMBL/GenBank/DDBJ whole genome shotgun (WGS) entry which is preliminary data.</text>
</comment>
<evidence type="ECO:0000313" key="2">
    <source>
        <dbReference type="EMBL" id="TMN22101.1"/>
    </source>
</evidence>
<dbReference type="RefSeq" id="WP_138603009.1">
    <property type="nucleotide sequence ID" value="NZ_VCIA01000001.1"/>
</dbReference>
<dbReference type="AlphaFoldDB" id="A0A5S3QLJ9"/>
<evidence type="ECO:0000256" key="1">
    <source>
        <dbReference type="SAM" id="Phobius"/>
    </source>
</evidence>
<reference evidence="2 3" key="1">
    <citation type="submission" date="2019-05" db="EMBL/GenBank/DDBJ databases">
        <title>Genomic analysis of Lentibacillus sp. NKC220-2.</title>
        <authorList>
            <person name="Oh Y.J."/>
        </authorList>
    </citation>
    <scope>NUCLEOTIDE SEQUENCE [LARGE SCALE GENOMIC DNA]</scope>
    <source>
        <strain evidence="2 3">NKC220-2</strain>
    </source>
</reference>
<proteinExistence type="predicted"/>
<name>A0A5S3QLJ9_9BACI</name>
<dbReference type="EMBL" id="VCIA01000001">
    <property type="protein sequence ID" value="TMN22101.1"/>
    <property type="molecule type" value="Genomic_DNA"/>
</dbReference>
<keyword evidence="1" id="KW-0472">Membrane</keyword>
<dbReference type="Proteomes" id="UP000306980">
    <property type="component" value="Unassembled WGS sequence"/>
</dbReference>
<feature type="transmembrane region" description="Helical" evidence="1">
    <location>
        <begin position="29"/>
        <end position="46"/>
    </location>
</feature>
<evidence type="ECO:0000313" key="3">
    <source>
        <dbReference type="Proteomes" id="UP000306980"/>
    </source>
</evidence>
<accession>A0A5S3QLJ9</accession>
<sequence>MKLFFNLIPLLLVILGILNYMFLTKGVGLTAVLFAVGVVIAIYNIIKKQHILTAALSIIIVIASVALFLYLVNAGV</sequence>
<keyword evidence="1" id="KW-0812">Transmembrane</keyword>
<protein>
    <submittedName>
        <fullName evidence="2">Uncharacterized protein</fullName>
    </submittedName>
</protein>
<feature type="transmembrane region" description="Helical" evidence="1">
    <location>
        <begin position="51"/>
        <end position="72"/>
    </location>
</feature>
<feature type="transmembrane region" description="Helical" evidence="1">
    <location>
        <begin position="7"/>
        <end position="23"/>
    </location>
</feature>
<gene>
    <name evidence="2" type="ORF">FFL34_08165</name>
</gene>
<organism evidence="2 3">
    <name type="scientific">Lentibacillus cibarius</name>
    <dbReference type="NCBI Taxonomy" id="2583219"/>
    <lineage>
        <taxon>Bacteria</taxon>
        <taxon>Bacillati</taxon>
        <taxon>Bacillota</taxon>
        <taxon>Bacilli</taxon>
        <taxon>Bacillales</taxon>
        <taxon>Bacillaceae</taxon>
        <taxon>Lentibacillus</taxon>
    </lineage>
</organism>